<feature type="domain" description="AGC-kinase C-terminal" evidence="15">
    <location>
        <begin position="314"/>
        <end position="386"/>
    </location>
</feature>
<dbReference type="InterPro" id="IPR017441">
    <property type="entry name" value="Protein_kinase_ATP_BS"/>
</dbReference>
<name>A0A0D2U8R1_CAPO3</name>
<dbReference type="STRING" id="595528.A0A0D2U8R1"/>
<organism evidence="16 17">
    <name type="scientific">Capsaspora owczarzaki (strain ATCC 30864)</name>
    <dbReference type="NCBI Taxonomy" id="595528"/>
    <lineage>
        <taxon>Eukaryota</taxon>
        <taxon>Filasterea</taxon>
        <taxon>Capsaspora</taxon>
    </lineage>
</organism>
<feature type="binding site" evidence="12">
    <location>
        <position position="664"/>
    </location>
    <ligand>
        <name>ATP</name>
        <dbReference type="ChEBI" id="CHEBI:30616"/>
    </ligand>
</feature>
<dbReference type="InterPro" id="IPR000961">
    <property type="entry name" value="AGC-kinase_C"/>
</dbReference>
<proteinExistence type="predicted"/>
<reference evidence="17" key="1">
    <citation type="submission" date="2011-02" db="EMBL/GenBank/DDBJ databases">
        <title>The Genome Sequence of Capsaspora owczarzaki ATCC 30864.</title>
        <authorList>
            <person name="Russ C."/>
            <person name="Cuomo C."/>
            <person name="Burger G."/>
            <person name="Gray M.W."/>
            <person name="Holland P.W.H."/>
            <person name="King N."/>
            <person name="Lang F.B.F."/>
            <person name="Roger A.J."/>
            <person name="Ruiz-Trillo I."/>
            <person name="Young S.K."/>
            <person name="Zeng Q."/>
            <person name="Gargeya S."/>
            <person name="Alvarado L."/>
            <person name="Berlin A."/>
            <person name="Chapman S.B."/>
            <person name="Chen Z."/>
            <person name="Freedman E."/>
            <person name="Gellesch M."/>
            <person name="Goldberg J."/>
            <person name="Griggs A."/>
            <person name="Gujja S."/>
            <person name="Heilman E."/>
            <person name="Heiman D."/>
            <person name="Howarth C."/>
            <person name="Mehta T."/>
            <person name="Neiman D."/>
            <person name="Pearson M."/>
            <person name="Roberts A."/>
            <person name="Saif S."/>
            <person name="Shea T."/>
            <person name="Shenoy N."/>
            <person name="Sisk P."/>
            <person name="Stolte C."/>
            <person name="Sykes S."/>
            <person name="White J."/>
            <person name="Yandava C."/>
            <person name="Haas B."/>
            <person name="Nusbaum C."/>
            <person name="Birren B."/>
        </authorList>
    </citation>
    <scope>NUCLEOTIDE SEQUENCE</scope>
    <source>
        <strain evidence="17">ATCC 30864</strain>
    </source>
</reference>
<dbReference type="PhylomeDB" id="A0A0D2U8R1"/>
<dbReference type="InterPro" id="IPR011009">
    <property type="entry name" value="Kinase-like_dom_sf"/>
</dbReference>
<dbReference type="GO" id="GO:0106310">
    <property type="term" value="F:protein serine kinase activity"/>
    <property type="evidence" value="ECO:0007669"/>
    <property type="project" value="RHEA"/>
</dbReference>
<comment type="catalytic activity">
    <reaction evidence="10">
        <text>L-threonyl-[protein] + ATP = O-phospho-L-threonyl-[protein] + ADP + H(+)</text>
        <dbReference type="Rhea" id="RHEA:46608"/>
        <dbReference type="Rhea" id="RHEA-COMP:11060"/>
        <dbReference type="Rhea" id="RHEA-COMP:11605"/>
        <dbReference type="ChEBI" id="CHEBI:15378"/>
        <dbReference type="ChEBI" id="CHEBI:30013"/>
        <dbReference type="ChEBI" id="CHEBI:30616"/>
        <dbReference type="ChEBI" id="CHEBI:61977"/>
        <dbReference type="ChEBI" id="CHEBI:456216"/>
        <dbReference type="EC" id="2.7.11.1"/>
    </reaction>
</comment>
<dbReference type="InParanoid" id="A0A0D2U8R1"/>
<evidence type="ECO:0000313" key="17">
    <source>
        <dbReference type="Proteomes" id="UP000008743"/>
    </source>
</evidence>
<dbReference type="FunFam" id="1.10.510.10:FF:000109">
    <property type="entry name" value="Ribosomal protein S6 kinase"/>
    <property type="match status" value="1"/>
</dbReference>
<dbReference type="InterPro" id="IPR000719">
    <property type="entry name" value="Prot_kinase_dom"/>
</dbReference>
<feature type="compositionally biased region" description="Low complexity" evidence="13">
    <location>
        <begin position="1033"/>
        <end position="1057"/>
    </location>
</feature>
<keyword evidence="7 12" id="KW-0547">Nucleotide-binding</keyword>
<evidence type="ECO:0000256" key="3">
    <source>
        <dbReference type="ARBA" id="ARBA00022527"/>
    </source>
</evidence>
<sequence>MEGPVDPRLNAVFDRRDAANAVASVNFSNHPTERVDCKDFAILKMLGTGAFARVFLVRKSTGHNAGRLFAMKVLKKDSIERESKTVEHTRAERSILAAVHDAPFLVHLQYAFQTSAKLYLVLEYYDGGELFSHLVAEGSFSEHRTRFYAAEVVLAIEYLHNLGIAYRDMKLENILLDSEGHIVLTDFGLSKEFLSSGDESDRAHSFCGTVEYMAPEIVQDPKEGHGLAVDWWSLGVLIFELLTGRPPFNHSDDSLNSQQQIMERIVREPVSIPPTFSAEASSLISRLLIKDPARRLGSGPTRANEVKSASFFTKHFSWSEVLNRKLVPPIIPDKAHADDAAANFDEYFTTQPAIDTPAIGSSMSSGTANLFHGFSYVAPLHVREALAANRSAGFGLGTARSIEIVEQATSMVQDDEEGTTYVAESPAPALSFEVAQLGEAVLQPQEAQSSPKQQPMDDDGVASVSEMGGPELAYLSPPRSNDPVKHGADVVLSADELQRSDLPFGSMLSQNSASSLSSSLLTPSDNDGLRILPTVGRRDTSSPRVLNATGSAVAEQDESEPMETSPFDKLTPKTVRDIMGPPTISATPFSMQKDVRRARTASEMLADSSNEAGKPEAGVIPAEFLQHYSLADPPERVGAGATGSVFRCVQRATGTPFAVKTVRKSRHDPAIEVEALRRCLGQPNIVQFVERFDSSTHAFIVLELMQGGELLDRIKQRTCLSELTVCNIVRKLVVAINYMHSQRIVHRDLKPENLLFVSNDEDSEVKIVDFGYAKITDNQRFMTTPVFTLQYAAPEILNVHDRGLRLAKAQAPGISAQPWSQRAQSEDGYDESCDFWSLGVIAVRFFFCVSQVCFAVRHLRLSAKLVSFLQYTMLCGYAPFQEKLVDVSAYRIIQRIKQGVFDFPEKEWGSVSEPAKEFIRGLLTVDPRRRLQPAEVVRHPWLHRADGLPSSLLPASAAAMELASRDAVPPRVIQQHFGMQATGGGSASAIQSSPPPPQARVETESFSHGTDPKPPASEGSAVSSAMQVDSENSSAGSVPTTTAAAAAANASETSGSGQPIFVPPRSVRSAQHPSLAAVSSSTSLALAVSLMSPGILRDEDRNSKATVNAAMSAFFKMHPRMLLNTVADSPLAKRRKHRHSTLSDVSTASSDELSQEGSSPAAAVAAESQLPDSHVRRQQSQQRIHALHQQYAIQQQQQQQHEQPQ</sequence>
<keyword evidence="8 16" id="KW-0418">Kinase</keyword>
<dbReference type="GO" id="GO:0005524">
    <property type="term" value="F:ATP binding"/>
    <property type="evidence" value="ECO:0007669"/>
    <property type="project" value="UniProtKB-UniRule"/>
</dbReference>
<feature type="binding site" evidence="12">
    <location>
        <position position="72"/>
    </location>
    <ligand>
        <name>ATP</name>
        <dbReference type="ChEBI" id="CHEBI:30616"/>
    </ligand>
</feature>
<keyword evidence="17" id="KW-1185">Reference proteome</keyword>
<dbReference type="EC" id="2.7.11.1" evidence="2"/>
<dbReference type="PROSITE" id="PS50011">
    <property type="entry name" value="PROTEIN_KINASE_DOM"/>
    <property type="match status" value="2"/>
</dbReference>
<dbReference type="Proteomes" id="UP000008743">
    <property type="component" value="Unassembled WGS sequence"/>
</dbReference>
<dbReference type="GO" id="GO:0004674">
    <property type="term" value="F:protein serine/threonine kinase activity"/>
    <property type="evidence" value="ECO:0007669"/>
    <property type="project" value="UniProtKB-KW"/>
</dbReference>
<dbReference type="PROSITE" id="PS51285">
    <property type="entry name" value="AGC_KINASE_CTER"/>
    <property type="match status" value="1"/>
</dbReference>
<keyword evidence="5" id="KW-0808">Transferase</keyword>
<keyword evidence="3" id="KW-0723">Serine/threonine-protein kinase</keyword>
<evidence type="ECO:0000256" key="12">
    <source>
        <dbReference type="PROSITE-ProRule" id="PRU10141"/>
    </source>
</evidence>
<evidence type="ECO:0000256" key="8">
    <source>
        <dbReference type="ARBA" id="ARBA00022777"/>
    </source>
</evidence>
<keyword evidence="6" id="KW-0677">Repeat</keyword>
<feature type="domain" description="Protein kinase" evidence="14">
    <location>
        <begin position="40"/>
        <end position="312"/>
    </location>
</feature>
<dbReference type="PANTHER" id="PTHR24351">
    <property type="entry name" value="RIBOSOMAL PROTEIN S6 KINASE"/>
    <property type="match status" value="1"/>
</dbReference>
<keyword evidence="4" id="KW-0597">Phosphoprotein</keyword>
<feature type="compositionally biased region" description="Polar residues" evidence="13">
    <location>
        <begin position="1020"/>
        <end position="1032"/>
    </location>
</feature>
<dbReference type="AlphaFoldDB" id="A0A0D2U8R1"/>
<dbReference type="OrthoDB" id="6764942at2759"/>
<comment type="cofactor">
    <cofactor evidence="1">
        <name>Mg(2+)</name>
        <dbReference type="ChEBI" id="CHEBI:18420"/>
    </cofactor>
</comment>
<evidence type="ECO:0000313" key="16">
    <source>
        <dbReference type="EMBL" id="KJE91461.1"/>
    </source>
</evidence>
<accession>A0A0D2U8R1</accession>
<dbReference type="EMBL" id="KE346362">
    <property type="protein sequence ID" value="KJE91461.1"/>
    <property type="molecule type" value="Genomic_DNA"/>
</dbReference>
<dbReference type="InterPro" id="IPR008271">
    <property type="entry name" value="Ser/Thr_kinase_AS"/>
</dbReference>
<dbReference type="Gene3D" id="1.10.510.10">
    <property type="entry name" value="Transferase(Phosphotransferase) domain 1"/>
    <property type="match status" value="2"/>
</dbReference>
<evidence type="ECO:0000256" key="4">
    <source>
        <dbReference type="ARBA" id="ARBA00022553"/>
    </source>
</evidence>
<evidence type="ECO:0000259" key="15">
    <source>
        <dbReference type="PROSITE" id="PS51285"/>
    </source>
</evidence>
<gene>
    <name evidence="16" type="ORF">CAOG_002592</name>
</gene>
<dbReference type="Gene3D" id="3.30.200.20">
    <property type="entry name" value="Phosphorylase Kinase, domain 1"/>
    <property type="match status" value="2"/>
</dbReference>
<comment type="catalytic activity">
    <reaction evidence="11">
        <text>L-seryl-[protein] + ATP = O-phospho-L-seryl-[protein] + ADP + H(+)</text>
        <dbReference type="Rhea" id="RHEA:17989"/>
        <dbReference type="Rhea" id="RHEA-COMP:9863"/>
        <dbReference type="Rhea" id="RHEA-COMP:11604"/>
        <dbReference type="ChEBI" id="CHEBI:15378"/>
        <dbReference type="ChEBI" id="CHEBI:29999"/>
        <dbReference type="ChEBI" id="CHEBI:30616"/>
        <dbReference type="ChEBI" id="CHEBI:83421"/>
        <dbReference type="ChEBI" id="CHEBI:456216"/>
        <dbReference type="EC" id="2.7.11.1"/>
    </reaction>
</comment>
<evidence type="ECO:0000256" key="1">
    <source>
        <dbReference type="ARBA" id="ARBA00001946"/>
    </source>
</evidence>
<evidence type="ECO:0000256" key="5">
    <source>
        <dbReference type="ARBA" id="ARBA00022679"/>
    </source>
</evidence>
<evidence type="ECO:0000256" key="10">
    <source>
        <dbReference type="ARBA" id="ARBA00047899"/>
    </source>
</evidence>
<evidence type="ECO:0000256" key="6">
    <source>
        <dbReference type="ARBA" id="ARBA00022737"/>
    </source>
</evidence>
<dbReference type="PROSITE" id="PS00108">
    <property type="entry name" value="PROTEIN_KINASE_ST"/>
    <property type="match status" value="2"/>
</dbReference>
<feature type="compositionally biased region" description="Low complexity" evidence="13">
    <location>
        <begin position="1189"/>
        <end position="1205"/>
    </location>
</feature>
<evidence type="ECO:0000256" key="9">
    <source>
        <dbReference type="ARBA" id="ARBA00022840"/>
    </source>
</evidence>
<evidence type="ECO:0000256" key="13">
    <source>
        <dbReference type="SAM" id="MobiDB-lite"/>
    </source>
</evidence>
<dbReference type="SUPFAM" id="SSF56112">
    <property type="entry name" value="Protein kinase-like (PK-like)"/>
    <property type="match status" value="2"/>
</dbReference>
<feature type="region of interest" description="Disordered" evidence="13">
    <location>
        <begin position="534"/>
        <end position="574"/>
    </location>
</feature>
<protein>
    <recommendedName>
        <fullName evidence="2">non-specific serine/threonine protein kinase</fullName>
        <ecNumber evidence="2">2.7.11.1</ecNumber>
    </recommendedName>
</protein>
<feature type="region of interest" description="Disordered" evidence="13">
    <location>
        <begin position="443"/>
        <end position="486"/>
    </location>
</feature>
<dbReference type="Pfam" id="PF00433">
    <property type="entry name" value="Pkinase_C"/>
    <property type="match status" value="1"/>
</dbReference>
<evidence type="ECO:0000259" key="14">
    <source>
        <dbReference type="PROSITE" id="PS50011"/>
    </source>
</evidence>
<evidence type="ECO:0000256" key="7">
    <source>
        <dbReference type="ARBA" id="ARBA00022741"/>
    </source>
</evidence>
<evidence type="ECO:0000256" key="11">
    <source>
        <dbReference type="ARBA" id="ARBA00048679"/>
    </source>
</evidence>
<dbReference type="InterPro" id="IPR017892">
    <property type="entry name" value="Pkinase_C"/>
</dbReference>
<dbReference type="Pfam" id="PF00069">
    <property type="entry name" value="Pkinase"/>
    <property type="match status" value="3"/>
</dbReference>
<dbReference type="SMART" id="SM00220">
    <property type="entry name" value="S_TKc"/>
    <property type="match status" value="2"/>
</dbReference>
<dbReference type="SMART" id="SM00133">
    <property type="entry name" value="S_TK_X"/>
    <property type="match status" value="1"/>
</dbReference>
<dbReference type="PROSITE" id="PS00107">
    <property type="entry name" value="PROTEIN_KINASE_ATP"/>
    <property type="match status" value="2"/>
</dbReference>
<feature type="compositionally biased region" description="Polar residues" evidence="13">
    <location>
        <begin position="1142"/>
        <end position="1158"/>
    </location>
</feature>
<feature type="region of interest" description="Disordered" evidence="13">
    <location>
        <begin position="1129"/>
        <end position="1205"/>
    </location>
</feature>
<feature type="region of interest" description="Disordered" evidence="13">
    <location>
        <begin position="981"/>
        <end position="1067"/>
    </location>
</feature>
<evidence type="ECO:0000256" key="2">
    <source>
        <dbReference type="ARBA" id="ARBA00012513"/>
    </source>
</evidence>
<feature type="domain" description="Protein kinase" evidence="14">
    <location>
        <begin position="631"/>
        <end position="942"/>
    </location>
</feature>
<keyword evidence="9 12" id="KW-0067">ATP-binding</keyword>